<feature type="compositionally biased region" description="Polar residues" evidence="1">
    <location>
        <begin position="56"/>
        <end position="66"/>
    </location>
</feature>
<evidence type="ECO:0000313" key="3">
    <source>
        <dbReference type="Proteomes" id="UP000324767"/>
    </source>
</evidence>
<accession>A0A5M8PLW0</accession>
<evidence type="ECO:0000313" key="2">
    <source>
        <dbReference type="EMBL" id="KAA6410517.1"/>
    </source>
</evidence>
<gene>
    <name evidence="2" type="ORF">FRX48_05939</name>
</gene>
<name>A0A5M8PLW0_9LECA</name>
<dbReference type="Proteomes" id="UP000324767">
    <property type="component" value="Unassembled WGS sequence"/>
</dbReference>
<sequence>MYVSRLSLGGQYNSVSEPTWRKMPYKSRFSRHLFLPPMDTPSTDRDRKPPRASRLPHSTPSKQAQIPQARISIRFQRKKMLPIEAPRQLFHQTAHVSGL</sequence>
<dbReference type="EMBL" id="VXIT01000009">
    <property type="protein sequence ID" value="KAA6410517.1"/>
    <property type="molecule type" value="Genomic_DNA"/>
</dbReference>
<organism evidence="2 3">
    <name type="scientific">Lasallia pustulata</name>
    <dbReference type="NCBI Taxonomy" id="136370"/>
    <lineage>
        <taxon>Eukaryota</taxon>
        <taxon>Fungi</taxon>
        <taxon>Dikarya</taxon>
        <taxon>Ascomycota</taxon>
        <taxon>Pezizomycotina</taxon>
        <taxon>Lecanoromycetes</taxon>
        <taxon>OSLEUM clade</taxon>
        <taxon>Umbilicariomycetidae</taxon>
        <taxon>Umbilicariales</taxon>
        <taxon>Umbilicariaceae</taxon>
        <taxon>Lasallia</taxon>
    </lineage>
</organism>
<feature type="region of interest" description="Disordered" evidence="1">
    <location>
        <begin position="32"/>
        <end position="67"/>
    </location>
</feature>
<reference evidence="2 3" key="1">
    <citation type="submission" date="2019-09" db="EMBL/GenBank/DDBJ databases">
        <title>The hologenome of the rock-dwelling lichen Lasallia pustulata.</title>
        <authorList>
            <person name="Greshake Tzovaras B."/>
            <person name="Segers F."/>
            <person name="Bicker A."/>
            <person name="Dal Grande F."/>
            <person name="Otte J."/>
            <person name="Hankeln T."/>
            <person name="Schmitt I."/>
            <person name="Ebersberger I."/>
        </authorList>
    </citation>
    <scope>NUCLEOTIDE SEQUENCE [LARGE SCALE GENOMIC DNA]</scope>
    <source>
        <strain evidence="2">A1-1</strain>
    </source>
</reference>
<evidence type="ECO:0000256" key="1">
    <source>
        <dbReference type="SAM" id="MobiDB-lite"/>
    </source>
</evidence>
<protein>
    <submittedName>
        <fullName evidence="2">Uncharacterized protein</fullName>
    </submittedName>
</protein>
<comment type="caution">
    <text evidence="2">The sequence shown here is derived from an EMBL/GenBank/DDBJ whole genome shotgun (WGS) entry which is preliminary data.</text>
</comment>
<proteinExistence type="predicted"/>
<dbReference type="AlphaFoldDB" id="A0A5M8PLW0"/>